<feature type="domain" description="Vacuolar protein sorting-associated protein 54 N-terminal" evidence="5">
    <location>
        <begin position="65"/>
        <end position="360"/>
    </location>
</feature>
<sequence length="916" mass="105260">MDELKHKFLDLLNKKGHYSQQPLSSPKLELVVNTSQDDQISIVKESQNNALKQTEVEPLADQEILESIEQHYFSDSNFDPCEHVLREVPEILDCASIEAESEKIQKQLQVVSNNVLRLILHKQSICNDEFERILEIQKELQSTLKICQVGRSHLFLAKRQFTTASLGILANYRKRQVVQGLLHYLQTIKTLQRTDERLQELLNEGDYPSAIRLLLECQNAAATYKHFTCVAALSGKLQDTLEMAEEQLDQALSQVCKHFDADHYSKVHSAYKLLGKMQMAMDQMHMHFASAIHNSAFNVVHGYVELCFVQTHGEDTVVLHKKQFRELCKFVTAESFIPCLIDLCKALWEIMKSYHKVIIWQQRNDSDKLTADGAMEKVDFEASFNKEYVKQKLENGLARIWQDVQSRISVYLLGSDLAWYKFDEFLQVLGIVHRLMEVGEEFCGSKSIDLQNSIRTQSMNYFINYHQSRLDELRIFLENEGWEICPVKPNFTILRLQEFGSLCHILKYWKNIDLSSQGQLNMSSPECSSNHSQDDSSLSGGYFARYSDSGSPFDISQDEVQEEDILANIGLQDEPSGYFSDESDEDIPEELTKDFVDENMGDTVSNKHSKPTCKKNVHVELLKAPILTNTALTVLRQCGKYLQMSHLLRPIACDVITCMSQLFEYYLYTVYSFFANDLPVSCNSMFSLKLQATLKRIKDKLILSDQDQEQKPSEINKRKILPPQMSTGVELNQAESLYGLAERVVAVESLVFLAKQFKFLQSYLEHLIPHNSPVTGNSAPLHQFYSQTILVATELRRPVYMHVCARAVDFNTTLNSMAKVNWEVKEVMSQHSQYVDNLLRTKLNRDKQIRTVPLVEWFCEDNMCLHVMELCSMAPLPPLMSYLAPIGRLLGIVETALEFYMFRHIYGAIIRTFDFA</sequence>
<reference evidence="6" key="1">
    <citation type="submission" date="2020-11" db="EMBL/GenBank/DDBJ databases">
        <authorList>
            <person name="Tran Van P."/>
        </authorList>
    </citation>
    <scope>NUCLEOTIDE SEQUENCE</scope>
</reference>
<evidence type="ECO:0000313" key="6">
    <source>
        <dbReference type="EMBL" id="CAD7393139.1"/>
    </source>
</evidence>
<dbReference type="GO" id="GO:0000149">
    <property type="term" value="F:SNARE binding"/>
    <property type="evidence" value="ECO:0007669"/>
    <property type="project" value="TreeGrafter"/>
</dbReference>
<dbReference type="GO" id="GO:0015031">
    <property type="term" value="P:protein transport"/>
    <property type="evidence" value="ECO:0007669"/>
    <property type="project" value="UniProtKB-KW"/>
</dbReference>
<dbReference type="Pfam" id="PF10474">
    <property type="entry name" value="Syndetin_C"/>
    <property type="match status" value="1"/>
</dbReference>
<dbReference type="GO" id="GO:0042147">
    <property type="term" value="P:retrograde transport, endosome to Golgi"/>
    <property type="evidence" value="ECO:0007669"/>
    <property type="project" value="InterPro"/>
</dbReference>
<gene>
    <name evidence="6" type="ORF">TCEB3V08_LOCUS1137</name>
</gene>
<feature type="domain" description="Syndetin C-terminal" evidence="4">
    <location>
        <begin position="737"/>
        <end position="847"/>
    </location>
</feature>
<keyword evidence="3" id="KW-0175">Coiled coil</keyword>
<dbReference type="GO" id="GO:1990745">
    <property type="term" value="C:EARP complex"/>
    <property type="evidence" value="ECO:0007669"/>
    <property type="project" value="InterPro"/>
</dbReference>
<keyword evidence="2" id="KW-0653">Protein transport</keyword>
<dbReference type="PANTHER" id="PTHR13258">
    <property type="entry name" value="SYNDETIN"/>
    <property type="match status" value="1"/>
</dbReference>
<evidence type="ECO:0008006" key="7">
    <source>
        <dbReference type="Google" id="ProtNLM"/>
    </source>
</evidence>
<proteinExistence type="predicted"/>
<dbReference type="InterPro" id="IPR019514">
    <property type="entry name" value="Syndetin_C"/>
</dbReference>
<keyword evidence="1" id="KW-0813">Transport</keyword>
<dbReference type="GO" id="GO:0005829">
    <property type="term" value="C:cytosol"/>
    <property type="evidence" value="ECO:0007669"/>
    <property type="project" value="GOC"/>
</dbReference>
<evidence type="ECO:0000259" key="5">
    <source>
        <dbReference type="Pfam" id="PF10475"/>
    </source>
</evidence>
<dbReference type="PANTHER" id="PTHR13258:SF0">
    <property type="entry name" value="SYNDETIN"/>
    <property type="match status" value="1"/>
</dbReference>
<dbReference type="EMBL" id="OC316652">
    <property type="protein sequence ID" value="CAD7393139.1"/>
    <property type="molecule type" value="Genomic_DNA"/>
</dbReference>
<dbReference type="GO" id="GO:0032456">
    <property type="term" value="P:endocytic recycling"/>
    <property type="evidence" value="ECO:0007669"/>
    <property type="project" value="InterPro"/>
</dbReference>
<evidence type="ECO:0000259" key="4">
    <source>
        <dbReference type="Pfam" id="PF10474"/>
    </source>
</evidence>
<dbReference type="Pfam" id="PF10475">
    <property type="entry name" value="Vps54_N"/>
    <property type="match status" value="1"/>
</dbReference>
<organism evidence="6">
    <name type="scientific">Timema cristinae</name>
    <name type="common">Walking stick</name>
    <dbReference type="NCBI Taxonomy" id="61476"/>
    <lineage>
        <taxon>Eukaryota</taxon>
        <taxon>Metazoa</taxon>
        <taxon>Ecdysozoa</taxon>
        <taxon>Arthropoda</taxon>
        <taxon>Hexapoda</taxon>
        <taxon>Insecta</taxon>
        <taxon>Pterygota</taxon>
        <taxon>Neoptera</taxon>
        <taxon>Polyneoptera</taxon>
        <taxon>Phasmatodea</taxon>
        <taxon>Timematodea</taxon>
        <taxon>Timematoidea</taxon>
        <taxon>Timematidae</taxon>
        <taxon>Timema</taxon>
    </lineage>
</organism>
<dbReference type="InterPro" id="IPR040047">
    <property type="entry name" value="VPS50"/>
</dbReference>
<dbReference type="AlphaFoldDB" id="A0A7R9CDK2"/>
<evidence type="ECO:0000256" key="2">
    <source>
        <dbReference type="ARBA" id="ARBA00022927"/>
    </source>
</evidence>
<protein>
    <recommendedName>
        <fullName evidence="7">Syndetin</fullName>
    </recommendedName>
</protein>
<name>A0A7R9CDK2_TIMCR</name>
<accession>A0A7R9CDK2</accession>
<evidence type="ECO:0000256" key="1">
    <source>
        <dbReference type="ARBA" id="ARBA00022448"/>
    </source>
</evidence>
<evidence type="ECO:0000256" key="3">
    <source>
        <dbReference type="ARBA" id="ARBA00023054"/>
    </source>
</evidence>
<dbReference type="InterPro" id="IPR019515">
    <property type="entry name" value="VPS54_N"/>
</dbReference>